<dbReference type="Gene3D" id="3.20.20.70">
    <property type="entry name" value="Aldolase class I"/>
    <property type="match status" value="1"/>
</dbReference>
<dbReference type="Gene3D" id="3.90.1210.10">
    <property type="entry name" value="Antifreeze-like/N-acetylneuraminic acid synthase C-terminal domain"/>
    <property type="match status" value="1"/>
</dbReference>
<protein>
    <recommendedName>
        <fullName evidence="1">AFP-like domain-containing protein</fullName>
    </recommendedName>
</protein>
<dbReference type="AlphaFoldDB" id="A0A6C0E546"/>
<dbReference type="InterPro" id="IPR013132">
    <property type="entry name" value="PseI/NeuA/B-like_N"/>
</dbReference>
<dbReference type="PANTHER" id="PTHR42966">
    <property type="entry name" value="N-ACETYLNEURAMINATE SYNTHASE"/>
    <property type="match status" value="1"/>
</dbReference>
<dbReference type="NCBIfam" id="TIGR03586">
    <property type="entry name" value="PseI"/>
    <property type="match status" value="1"/>
</dbReference>
<dbReference type="InterPro" id="IPR057736">
    <property type="entry name" value="SAF_PseI/NeuA/NeuB"/>
</dbReference>
<dbReference type="SUPFAM" id="SSF53335">
    <property type="entry name" value="S-adenosyl-L-methionine-dependent methyltransferases"/>
    <property type="match status" value="1"/>
</dbReference>
<feature type="domain" description="AFP-like" evidence="1">
    <location>
        <begin position="291"/>
        <end position="349"/>
    </location>
</feature>
<dbReference type="EMBL" id="MN739735">
    <property type="protein sequence ID" value="QHT23761.1"/>
    <property type="molecule type" value="Genomic_DNA"/>
</dbReference>
<dbReference type="Pfam" id="PF08666">
    <property type="entry name" value="SAF"/>
    <property type="match status" value="1"/>
</dbReference>
<dbReference type="InterPro" id="IPR036732">
    <property type="entry name" value="AFP_Neu5c_C_sf"/>
</dbReference>
<accession>A0A6C0E546</accession>
<dbReference type="Pfam" id="PF03102">
    <property type="entry name" value="NeuB"/>
    <property type="match status" value="1"/>
</dbReference>
<dbReference type="InterPro" id="IPR051690">
    <property type="entry name" value="PseI-like"/>
</dbReference>
<evidence type="ECO:0000259" key="1">
    <source>
        <dbReference type="PROSITE" id="PS50844"/>
    </source>
</evidence>
<dbReference type="GO" id="GO:0047444">
    <property type="term" value="F:N-acylneuraminate-9-phosphate synthase activity"/>
    <property type="evidence" value="ECO:0007669"/>
    <property type="project" value="TreeGrafter"/>
</dbReference>
<organism evidence="2">
    <name type="scientific">viral metagenome</name>
    <dbReference type="NCBI Taxonomy" id="1070528"/>
    <lineage>
        <taxon>unclassified sequences</taxon>
        <taxon>metagenomes</taxon>
        <taxon>organismal metagenomes</taxon>
    </lineage>
</organism>
<dbReference type="Pfam" id="PF13489">
    <property type="entry name" value="Methyltransf_23"/>
    <property type="match status" value="1"/>
</dbReference>
<dbReference type="InterPro" id="IPR013974">
    <property type="entry name" value="SAF"/>
</dbReference>
<dbReference type="SUPFAM" id="SSF51269">
    <property type="entry name" value="AFP III-like domain"/>
    <property type="match status" value="1"/>
</dbReference>
<dbReference type="CDD" id="cd02440">
    <property type="entry name" value="AdoMet_MTases"/>
    <property type="match status" value="1"/>
</dbReference>
<dbReference type="Gene3D" id="3.40.50.150">
    <property type="entry name" value="Vaccinia Virus protein VP39"/>
    <property type="match status" value="1"/>
</dbReference>
<name>A0A6C0E546_9ZZZZ</name>
<reference evidence="2" key="1">
    <citation type="journal article" date="2020" name="Nature">
        <title>Giant virus diversity and host interactions through global metagenomics.</title>
        <authorList>
            <person name="Schulz F."/>
            <person name="Roux S."/>
            <person name="Paez-Espino D."/>
            <person name="Jungbluth S."/>
            <person name="Walsh D.A."/>
            <person name="Denef V.J."/>
            <person name="McMahon K.D."/>
            <person name="Konstantinidis K.T."/>
            <person name="Eloe-Fadrosh E.A."/>
            <person name="Kyrpides N.C."/>
            <person name="Woyke T."/>
        </authorList>
    </citation>
    <scope>NUCLEOTIDE SEQUENCE</scope>
    <source>
        <strain evidence="2">GVMAG-M-3300023179-132</strain>
    </source>
</reference>
<dbReference type="CDD" id="cd11615">
    <property type="entry name" value="SAF_NeuB_like"/>
    <property type="match status" value="1"/>
</dbReference>
<dbReference type="InterPro" id="IPR006190">
    <property type="entry name" value="SAF_AFP_Neu5Ac"/>
</dbReference>
<dbReference type="SUPFAM" id="SSF51569">
    <property type="entry name" value="Aldolase"/>
    <property type="match status" value="1"/>
</dbReference>
<dbReference type="PANTHER" id="PTHR42966:SF2">
    <property type="entry name" value="PSEUDAMINIC ACID SYNTHASE"/>
    <property type="match status" value="1"/>
</dbReference>
<dbReference type="SMART" id="SM00858">
    <property type="entry name" value="SAF"/>
    <property type="match status" value="1"/>
</dbReference>
<dbReference type="InterPro" id="IPR013785">
    <property type="entry name" value="Aldolase_TIM"/>
</dbReference>
<dbReference type="GO" id="GO:0016051">
    <property type="term" value="P:carbohydrate biosynthetic process"/>
    <property type="evidence" value="ECO:0007669"/>
    <property type="project" value="InterPro"/>
</dbReference>
<dbReference type="InterPro" id="IPR029063">
    <property type="entry name" value="SAM-dependent_MTases_sf"/>
</dbReference>
<dbReference type="InterPro" id="IPR020030">
    <property type="entry name" value="Pseudaminic_synth_PseI"/>
</dbReference>
<proteinExistence type="predicted"/>
<evidence type="ECO:0000313" key="2">
    <source>
        <dbReference type="EMBL" id="QHT23761.1"/>
    </source>
</evidence>
<sequence length="645" mass="74066">MSFKIGNFLIGGNKTFIIAELSANHNQNYDSAIKLIDEASKAGADAIKLQTYTPDTITINCNKADFQINGGTLWDGQTLYDLYSKAYTPWEWHESLKEHANKLGLELFSSPFDITAVKFLEELDMPAYKIASCEITDHILIKRIAQTKKPVIISSGNASQVELQEAVDLLRANGTTDICMLKCTAAYPAKKEDANLLTINDMINRYKVVGGLSDHTLGHEVPTLSVAMGAKVIEKHFTLSRDSGSPDDAFSLTPSEFKQMVDSVREAESIIGKLTYGGVKSEEHTKKHRRSLFVVKDIKKGDKFTEDNLKSIRPGNGIHTKYYWDILGKVCNQDVEFGTPMNFEFIDEVKKIYNFKSKNLIQHELGYYEIENKPNKTELENYYKEKYYQSNYEKGQYQINYNQEELEYINNYSKRIYDIIKDNLEDKTFLDIGCGEGYTLNNFKNLGFDVLGLDFSDFGITNHNNSLLNNFMSGDIFNNIDILINDNKKFGLINLQNVLEHVIEPIQLMMNIKKLLTKNGILVIRVPNDFSRLQNYLLEQKYIDSNFWVAPPDHLSYFNLDNLKNLCKYCDYELFNCMSDYPIDFDLLEENTNYIKHNVGKMSHLKRIRVENFMCNISISKTNSYYKKLCELGCGREIIIFTKLL</sequence>
<dbReference type="PROSITE" id="PS50844">
    <property type="entry name" value="AFP_LIKE"/>
    <property type="match status" value="1"/>
</dbReference>